<name>A0ABS1ANM3_BURVI</name>
<keyword evidence="2" id="KW-0413">Isomerase</keyword>
<dbReference type="InterPro" id="IPR003719">
    <property type="entry name" value="Phenazine_PhzF-like"/>
</dbReference>
<comment type="caution">
    <text evidence="3">The sequence shown here is derived from an EMBL/GenBank/DDBJ whole genome shotgun (WGS) entry which is preliminary data.</text>
</comment>
<reference evidence="3 4" key="1">
    <citation type="submission" date="2020-11" db="EMBL/GenBank/DDBJ databases">
        <title>Enhanced detection system for hospital associated transmission using whole genome sequencing surveillance.</title>
        <authorList>
            <person name="Harrison L.H."/>
            <person name="Van Tyne D."/>
            <person name="Marsh J.W."/>
            <person name="Griffith M.P."/>
            <person name="Snyder D.J."/>
            <person name="Cooper V.S."/>
            <person name="Mustapha M."/>
        </authorList>
    </citation>
    <scope>NUCLEOTIDE SEQUENCE [LARGE SCALE GENOMIC DNA]</scope>
    <source>
        <strain evidence="3 4">BC00020</strain>
    </source>
</reference>
<sequence length="144" mass="15575">MGYLYDVEQVRASGPLCFHTHCGPLHTYEARRAAAVPPRGAGCDDRPFRGRGRRLSGAADSEETVSGFTPDFDALKTFDCRGHVVTAPSRRTGVDFVSRSFFPALGVNEAQVCVSAHCKLAPFWPGRLGRRRLSALQGPRAAAA</sequence>
<proteinExistence type="inferred from homology"/>
<dbReference type="Gene3D" id="3.10.310.10">
    <property type="entry name" value="Diaminopimelate Epimerase, Chain A, domain 1"/>
    <property type="match status" value="1"/>
</dbReference>
<evidence type="ECO:0000313" key="3">
    <source>
        <dbReference type="EMBL" id="MBJ9685742.1"/>
    </source>
</evidence>
<dbReference type="SUPFAM" id="SSF54506">
    <property type="entry name" value="Diaminopimelate epimerase-like"/>
    <property type="match status" value="1"/>
</dbReference>
<evidence type="ECO:0000313" key="4">
    <source>
        <dbReference type="Proteomes" id="UP000808215"/>
    </source>
</evidence>
<dbReference type="PANTHER" id="PTHR13774">
    <property type="entry name" value="PHENAZINE BIOSYNTHESIS PROTEIN"/>
    <property type="match status" value="1"/>
</dbReference>
<accession>A0ABS1ANM3</accession>
<evidence type="ECO:0000256" key="2">
    <source>
        <dbReference type="ARBA" id="ARBA00023235"/>
    </source>
</evidence>
<protein>
    <submittedName>
        <fullName evidence="3">PhzF family phenazine biosynthesis protein</fullName>
    </submittedName>
</protein>
<dbReference type="Pfam" id="PF02567">
    <property type="entry name" value="PhzC-PhzF"/>
    <property type="match status" value="1"/>
</dbReference>
<keyword evidence="4" id="KW-1185">Reference proteome</keyword>
<comment type="similarity">
    <text evidence="1">Belongs to the PhzF family.</text>
</comment>
<gene>
    <name evidence="3" type="ORF">I5589_01490</name>
</gene>
<dbReference type="EMBL" id="JADVKH010000002">
    <property type="protein sequence ID" value="MBJ9685742.1"/>
    <property type="molecule type" value="Genomic_DNA"/>
</dbReference>
<dbReference type="PANTHER" id="PTHR13774:SF17">
    <property type="entry name" value="PHENAZINE BIOSYNTHESIS-LIKE DOMAIN-CONTAINING PROTEIN"/>
    <property type="match status" value="1"/>
</dbReference>
<organism evidence="3 4">
    <name type="scientific">Burkholderia vietnamiensis</name>
    <dbReference type="NCBI Taxonomy" id="60552"/>
    <lineage>
        <taxon>Bacteria</taxon>
        <taxon>Pseudomonadati</taxon>
        <taxon>Pseudomonadota</taxon>
        <taxon>Betaproteobacteria</taxon>
        <taxon>Burkholderiales</taxon>
        <taxon>Burkholderiaceae</taxon>
        <taxon>Burkholderia</taxon>
        <taxon>Burkholderia cepacia complex</taxon>
    </lineage>
</organism>
<dbReference type="Proteomes" id="UP000808215">
    <property type="component" value="Unassembled WGS sequence"/>
</dbReference>
<evidence type="ECO:0000256" key="1">
    <source>
        <dbReference type="ARBA" id="ARBA00008270"/>
    </source>
</evidence>